<gene>
    <name evidence="1" type="ORF">BCF46_3117</name>
</gene>
<comment type="caution">
    <text evidence="1">The sequence shown here is derived from an EMBL/GenBank/DDBJ whole genome shotgun (WGS) entry which is preliminary data.</text>
</comment>
<dbReference type="InterPro" id="IPR016032">
    <property type="entry name" value="Sig_transdc_resp-reg_C-effctor"/>
</dbReference>
<dbReference type="EMBL" id="RCCE01000005">
    <property type="protein sequence ID" value="RLJ41325.1"/>
    <property type="molecule type" value="Genomic_DNA"/>
</dbReference>
<dbReference type="InterPro" id="IPR029058">
    <property type="entry name" value="AB_hydrolase_fold"/>
</dbReference>
<dbReference type="GO" id="GO:0003677">
    <property type="term" value="F:DNA binding"/>
    <property type="evidence" value="ECO:0007669"/>
    <property type="project" value="InterPro"/>
</dbReference>
<dbReference type="SUPFAM" id="SSF46894">
    <property type="entry name" value="C-terminal effector domain of the bipartite response regulators"/>
    <property type="match status" value="1"/>
</dbReference>
<dbReference type="SUPFAM" id="SSF53474">
    <property type="entry name" value="alpha/beta-Hydrolases"/>
    <property type="match status" value="1"/>
</dbReference>
<dbReference type="InterPro" id="IPR036388">
    <property type="entry name" value="WH-like_DNA-bd_sf"/>
</dbReference>
<dbReference type="Gene3D" id="1.10.10.10">
    <property type="entry name" value="Winged helix-like DNA-binding domain superfamily/Winged helix DNA-binding domain"/>
    <property type="match status" value="1"/>
</dbReference>
<dbReference type="GO" id="GO:0006355">
    <property type="term" value="P:regulation of DNA-templated transcription"/>
    <property type="evidence" value="ECO:0007669"/>
    <property type="project" value="InterPro"/>
</dbReference>
<reference evidence="1 2" key="1">
    <citation type="submission" date="2018-10" db="EMBL/GenBank/DDBJ databases">
        <title>Genomic Encyclopedia of Archaeal and Bacterial Type Strains, Phase II (KMG-II): from individual species to whole genera.</title>
        <authorList>
            <person name="Goeker M."/>
        </authorList>
    </citation>
    <scope>NUCLEOTIDE SEQUENCE [LARGE SCALE GENOMIC DNA]</scope>
    <source>
        <strain evidence="1 2">DSM 29466</strain>
    </source>
</reference>
<name>A0A497VM95_9RHOB</name>
<proteinExistence type="predicted"/>
<accession>A0A497VM95</accession>
<dbReference type="AlphaFoldDB" id="A0A497VM95"/>
<dbReference type="Proteomes" id="UP000269157">
    <property type="component" value="Unassembled WGS sequence"/>
</dbReference>
<sequence>MNCLTSAQLEIAKARGTTLVTVRTQFQRIMEKTGAHSQAELMRNTLAISQFFQDMAPIADVAGHPFRKQFDIIRPGGRSLDVTLAGDMSGLPVIILSTLCRHTYPAWYEEELANGGILAIHMWRQGHGRSDPLPNGSDIVQGMADDLIAPLDQLEIKRCPVTCFDASLVDMPGVSLALEEALLGSIAQGIEENCRTLHDAFGDWTADLLACPLPLERYMATKTLAYRWKTSSRPSRTTSLAPP</sequence>
<evidence type="ECO:0000313" key="1">
    <source>
        <dbReference type="EMBL" id="RLJ41325.1"/>
    </source>
</evidence>
<keyword evidence="2" id="KW-1185">Reference proteome</keyword>
<organism evidence="1 2">
    <name type="scientific">Litoreibacter meonggei</name>
    <dbReference type="NCBI Taxonomy" id="1049199"/>
    <lineage>
        <taxon>Bacteria</taxon>
        <taxon>Pseudomonadati</taxon>
        <taxon>Pseudomonadota</taxon>
        <taxon>Alphaproteobacteria</taxon>
        <taxon>Rhodobacterales</taxon>
        <taxon>Roseobacteraceae</taxon>
        <taxon>Litoreibacter</taxon>
    </lineage>
</organism>
<protein>
    <submittedName>
        <fullName evidence="1">Uncharacterized protein</fullName>
    </submittedName>
</protein>
<dbReference type="Gene3D" id="3.40.50.1820">
    <property type="entry name" value="alpha/beta hydrolase"/>
    <property type="match status" value="1"/>
</dbReference>
<evidence type="ECO:0000313" key="2">
    <source>
        <dbReference type="Proteomes" id="UP000269157"/>
    </source>
</evidence>